<sequence length="75" mass="8108">ENKIKGRPGSAHVEQVIPSSPCPAYSPLQMETGGGSMRTVRDVWLASSLPHTPMASRHKCHPAESGQPWPRPPTP</sequence>
<proteinExistence type="predicted"/>
<accession>A0AAV4MGV2</accession>
<dbReference type="AlphaFoldDB" id="A0AAV4MGV2"/>
<dbReference type="Proteomes" id="UP001054945">
    <property type="component" value="Unassembled WGS sequence"/>
</dbReference>
<organism evidence="2 3">
    <name type="scientific">Caerostris extrusa</name>
    <name type="common">Bark spider</name>
    <name type="synonym">Caerostris bankana</name>
    <dbReference type="NCBI Taxonomy" id="172846"/>
    <lineage>
        <taxon>Eukaryota</taxon>
        <taxon>Metazoa</taxon>
        <taxon>Ecdysozoa</taxon>
        <taxon>Arthropoda</taxon>
        <taxon>Chelicerata</taxon>
        <taxon>Arachnida</taxon>
        <taxon>Araneae</taxon>
        <taxon>Araneomorphae</taxon>
        <taxon>Entelegynae</taxon>
        <taxon>Araneoidea</taxon>
        <taxon>Araneidae</taxon>
        <taxon>Caerostris</taxon>
    </lineage>
</organism>
<feature type="non-terminal residue" evidence="2">
    <location>
        <position position="1"/>
    </location>
</feature>
<comment type="caution">
    <text evidence="2">The sequence shown here is derived from an EMBL/GenBank/DDBJ whole genome shotgun (WGS) entry which is preliminary data.</text>
</comment>
<dbReference type="EMBL" id="BPLR01019735">
    <property type="protein sequence ID" value="GIX71241.1"/>
    <property type="molecule type" value="Genomic_DNA"/>
</dbReference>
<protein>
    <submittedName>
        <fullName evidence="2">Uncharacterized protein</fullName>
    </submittedName>
</protein>
<gene>
    <name evidence="2" type="ORF">CEXT_319951</name>
</gene>
<evidence type="ECO:0000313" key="2">
    <source>
        <dbReference type="EMBL" id="GIX71241.1"/>
    </source>
</evidence>
<feature type="region of interest" description="Disordered" evidence="1">
    <location>
        <begin position="52"/>
        <end position="75"/>
    </location>
</feature>
<evidence type="ECO:0000313" key="3">
    <source>
        <dbReference type="Proteomes" id="UP001054945"/>
    </source>
</evidence>
<keyword evidence="3" id="KW-1185">Reference proteome</keyword>
<name>A0AAV4MGV2_CAEEX</name>
<reference evidence="2 3" key="1">
    <citation type="submission" date="2021-06" db="EMBL/GenBank/DDBJ databases">
        <title>Caerostris extrusa draft genome.</title>
        <authorList>
            <person name="Kono N."/>
            <person name="Arakawa K."/>
        </authorList>
    </citation>
    <scope>NUCLEOTIDE SEQUENCE [LARGE SCALE GENOMIC DNA]</scope>
</reference>
<evidence type="ECO:0000256" key="1">
    <source>
        <dbReference type="SAM" id="MobiDB-lite"/>
    </source>
</evidence>
<feature type="region of interest" description="Disordered" evidence="1">
    <location>
        <begin position="1"/>
        <end position="35"/>
    </location>
</feature>